<dbReference type="InterPro" id="IPR017441">
    <property type="entry name" value="Protein_kinase_ATP_BS"/>
</dbReference>
<evidence type="ECO:0000256" key="2">
    <source>
        <dbReference type="ARBA" id="ARBA00022679"/>
    </source>
</evidence>
<dbReference type="Gene3D" id="3.30.200.20">
    <property type="entry name" value="Phosphorylase Kinase, domain 1"/>
    <property type="match status" value="1"/>
</dbReference>
<organism evidence="9 10">
    <name type="scientific">Mesocestoides corti</name>
    <name type="common">Flatworm</name>
    <dbReference type="NCBI Taxonomy" id="53468"/>
    <lineage>
        <taxon>Eukaryota</taxon>
        <taxon>Metazoa</taxon>
        <taxon>Spiralia</taxon>
        <taxon>Lophotrochozoa</taxon>
        <taxon>Platyhelminthes</taxon>
        <taxon>Cestoda</taxon>
        <taxon>Eucestoda</taxon>
        <taxon>Cyclophyllidea</taxon>
        <taxon>Mesocestoididae</taxon>
        <taxon>Mesocestoides</taxon>
    </lineage>
</organism>
<name>A0A3P6GTT1_MESCO</name>
<accession>A0A3P6GTT1</accession>
<evidence type="ECO:0000313" key="10">
    <source>
        <dbReference type="Proteomes" id="UP000267029"/>
    </source>
</evidence>
<evidence type="ECO:0000256" key="4">
    <source>
        <dbReference type="ARBA" id="ARBA00022777"/>
    </source>
</evidence>
<dbReference type="EMBL" id="UXSR01005640">
    <property type="protein sequence ID" value="VDD83097.1"/>
    <property type="molecule type" value="Genomic_DNA"/>
</dbReference>
<evidence type="ECO:0000256" key="5">
    <source>
        <dbReference type="ARBA" id="ARBA00022840"/>
    </source>
</evidence>
<dbReference type="OrthoDB" id="6284605at2759"/>
<keyword evidence="7" id="KW-0472">Membrane</keyword>
<keyword evidence="3 6" id="KW-0547">Nucleotide-binding</keyword>
<keyword evidence="1" id="KW-0723">Serine/threonine-protein kinase</keyword>
<reference evidence="9 10" key="1">
    <citation type="submission" date="2018-10" db="EMBL/GenBank/DDBJ databases">
        <authorList>
            <consortium name="Pathogen Informatics"/>
        </authorList>
    </citation>
    <scope>NUCLEOTIDE SEQUENCE [LARGE SCALE GENOMIC DNA]</scope>
</reference>
<dbReference type="PROSITE" id="PS00107">
    <property type="entry name" value="PROTEIN_KINASE_ATP"/>
    <property type="match status" value="1"/>
</dbReference>
<dbReference type="PANTHER" id="PTHR24058">
    <property type="entry name" value="DUAL SPECIFICITY PROTEIN KINASE"/>
    <property type="match status" value="1"/>
</dbReference>
<evidence type="ECO:0000259" key="8">
    <source>
        <dbReference type="PROSITE" id="PS50011"/>
    </source>
</evidence>
<keyword evidence="2" id="KW-0808">Transferase</keyword>
<keyword evidence="7" id="KW-1133">Transmembrane helix</keyword>
<evidence type="ECO:0000256" key="6">
    <source>
        <dbReference type="PROSITE-ProRule" id="PRU10141"/>
    </source>
</evidence>
<feature type="binding site" evidence="6">
    <location>
        <position position="140"/>
    </location>
    <ligand>
        <name>ATP</name>
        <dbReference type="ChEBI" id="CHEBI:30616"/>
    </ligand>
</feature>
<feature type="domain" description="Protein kinase" evidence="8">
    <location>
        <begin position="111"/>
        <end position="217"/>
    </location>
</feature>
<keyword evidence="5 6" id="KW-0067">ATP-binding</keyword>
<dbReference type="PROSITE" id="PS50011">
    <property type="entry name" value="PROTEIN_KINASE_DOM"/>
    <property type="match status" value="1"/>
</dbReference>
<gene>
    <name evidence="9" type="ORF">MCOS_LOCUS9100</name>
</gene>
<dbReference type="PANTHER" id="PTHR24058:SF28">
    <property type="entry name" value="SERINE_THREONINE-PROTEIN KINASE MINIBRAIN"/>
    <property type="match status" value="1"/>
</dbReference>
<dbReference type="AlphaFoldDB" id="A0A3P6GTT1"/>
<proteinExistence type="predicted"/>
<dbReference type="InterPro" id="IPR011009">
    <property type="entry name" value="Kinase-like_dom_sf"/>
</dbReference>
<keyword evidence="4" id="KW-0418">Kinase</keyword>
<evidence type="ECO:0000256" key="3">
    <source>
        <dbReference type="ARBA" id="ARBA00022741"/>
    </source>
</evidence>
<feature type="transmembrane region" description="Helical" evidence="7">
    <location>
        <begin position="178"/>
        <end position="203"/>
    </location>
</feature>
<sequence length="217" mass="23600">MGASNNLIPVSTSVGDAAVDALDPTTAHLVPLVSLPGGYVNQSAIAAAAKNGGAFGQVLTTSTKQLHAPQQQRAVRTKANQDQQTHHVDPDHTDANFDYIVRPGEVWMNRYFMDSLIGKGSFGQVMKARDFVMNEDVAIKIIKNKRAFTNQAREEIRLLTKMNRLQDAEAANGSGANYIGVACCVIITIVIIIITGQLGDLVWKPVLVLRRFDLSTR</sequence>
<dbReference type="STRING" id="53468.A0A3P6GTT1"/>
<keyword evidence="7" id="KW-0812">Transmembrane</keyword>
<dbReference type="InterPro" id="IPR000719">
    <property type="entry name" value="Prot_kinase_dom"/>
</dbReference>
<dbReference type="Proteomes" id="UP000267029">
    <property type="component" value="Unassembled WGS sequence"/>
</dbReference>
<protein>
    <recommendedName>
        <fullName evidence="8">Protein kinase domain-containing protein</fullName>
    </recommendedName>
</protein>
<dbReference type="GO" id="GO:0004674">
    <property type="term" value="F:protein serine/threonine kinase activity"/>
    <property type="evidence" value="ECO:0007669"/>
    <property type="project" value="UniProtKB-KW"/>
</dbReference>
<evidence type="ECO:0000313" key="9">
    <source>
        <dbReference type="EMBL" id="VDD83097.1"/>
    </source>
</evidence>
<evidence type="ECO:0000256" key="7">
    <source>
        <dbReference type="SAM" id="Phobius"/>
    </source>
</evidence>
<evidence type="ECO:0000256" key="1">
    <source>
        <dbReference type="ARBA" id="ARBA00022527"/>
    </source>
</evidence>
<dbReference type="InterPro" id="IPR050494">
    <property type="entry name" value="Ser_Thr_dual-spec_kinase"/>
</dbReference>
<dbReference type="SUPFAM" id="SSF56112">
    <property type="entry name" value="Protein kinase-like (PK-like)"/>
    <property type="match status" value="1"/>
</dbReference>
<dbReference type="GO" id="GO:0005524">
    <property type="term" value="F:ATP binding"/>
    <property type="evidence" value="ECO:0007669"/>
    <property type="project" value="UniProtKB-UniRule"/>
</dbReference>
<keyword evidence="10" id="KW-1185">Reference proteome</keyword>